<dbReference type="KEGG" id="lpav:PLANPX_1174"/>
<dbReference type="EMBL" id="AP021861">
    <property type="protein sequence ID" value="BBO31562.1"/>
    <property type="molecule type" value="Genomic_DNA"/>
</dbReference>
<protein>
    <submittedName>
        <fullName evidence="1">Uncharacterized protein</fullName>
    </submittedName>
</protein>
<evidence type="ECO:0000313" key="1">
    <source>
        <dbReference type="EMBL" id="BBO31562.1"/>
    </source>
</evidence>
<evidence type="ECO:0000313" key="2">
    <source>
        <dbReference type="Proteomes" id="UP000326837"/>
    </source>
</evidence>
<reference evidence="2" key="1">
    <citation type="submission" date="2019-10" db="EMBL/GenBank/DDBJ databases">
        <title>Lacipirellula parvula gen. nov., sp. nov., representing a lineage of planctomycetes widespread in freshwater anoxic habitats, and description of the family Lacipirellulaceae.</title>
        <authorList>
            <person name="Dedysh S.N."/>
            <person name="Kulichevskaya I.S."/>
            <person name="Beletsky A.V."/>
            <person name="Rakitin A.L."/>
            <person name="Mardanov A.V."/>
            <person name="Ivanova A.A."/>
            <person name="Saltykova V.X."/>
            <person name="Rijpstra W.I.C."/>
            <person name="Sinninghe Damste J.S."/>
            <person name="Ravin N.V."/>
        </authorList>
    </citation>
    <scope>NUCLEOTIDE SEQUENCE [LARGE SCALE GENOMIC DNA]</scope>
    <source>
        <strain evidence="2">PX69</strain>
    </source>
</reference>
<dbReference type="Proteomes" id="UP000326837">
    <property type="component" value="Chromosome"/>
</dbReference>
<keyword evidence="2" id="KW-1185">Reference proteome</keyword>
<proteinExistence type="predicted"/>
<dbReference type="RefSeq" id="WP_152097687.1">
    <property type="nucleotide sequence ID" value="NZ_AP021861.1"/>
</dbReference>
<gene>
    <name evidence="1" type="ORF">PLANPX_1174</name>
</gene>
<name>A0A5K7X6X0_9BACT</name>
<accession>A0A5K7X6X0</accession>
<dbReference type="AlphaFoldDB" id="A0A5K7X6X0"/>
<sequence length="144" mass="16992">MSNKESLYATFQQGQAALRELTGKARQRMSSKGWKQFLAMLSTLPPETDFQDFIRIKGVRQFDYYDLSLPCNFRHRVEREADDRFGFYKKMEECWERGDMQEASRLGDEWQAEADKISREWIQEIQSDFDEEMGIRERAAALAA</sequence>
<organism evidence="1 2">
    <name type="scientific">Lacipirellula parvula</name>
    <dbReference type="NCBI Taxonomy" id="2650471"/>
    <lineage>
        <taxon>Bacteria</taxon>
        <taxon>Pseudomonadati</taxon>
        <taxon>Planctomycetota</taxon>
        <taxon>Planctomycetia</taxon>
        <taxon>Pirellulales</taxon>
        <taxon>Lacipirellulaceae</taxon>
        <taxon>Lacipirellula</taxon>
    </lineage>
</organism>